<proteinExistence type="inferred from homology"/>
<evidence type="ECO:0000256" key="1">
    <source>
        <dbReference type="ARBA" id="ARBA00038115"/>
    </source>
</evidence>
<evidence type="ECO:0000259" key="2">
    <source>
        <dbReference type="Pfam" id="PF12697"/>
    </source>
</evidence>
<dbReference type="InterPro" id="IPR029058">
    <property type="entry name" value="AB_hydrolase_fold"/>
</dbReference>
<dbReference type="eggNOG" id="COG1073">
    <property type="taxonomic scope" value="Bacteria"/>
</dbReference>
<evidence type="ECO:0000313" key="3">
    <source>
        <dbReference type="EMBL" id="EYF04391.1"/>
    </source>
</evidence>
<reference evidence="3 4" key="1">
    <citation type="submission" date="2013-05" db="EMBL/GenBank/DDBJ databases">
        <title>Genome assembly of Chondromyces apiculatus DSM 436.</title>
        <authorList>
            <person name="Sharma G."/>
            <person name="Khatri I."/>
            <person name="Kaur C."/>
            <person name="Mayilraj S."/>
            <person name="Subramanian S."/>
        </authorList>
    </citation>
    <scope>NUCLEOTIDE SEQUENCE [LARGE SCALE GENOMIC DNA]</scope>
    <source>
        <strain evidence="3 4">DSM 436</strain>
    </source>
</reference>
<protein>
    <recommendedName>
        <fullName evidence="2">AB hydrolase-1 domain-containing protein</fullName>
    </recommendedName>
</protein>
<dbReference type="STRING" id="1192034.CAP_4530"/>
<keyword evidence="4" id="KW-1185">Reference proteome</keyword>
<dbReference type="Gene3D" id="3.40.50.1820">
    <property type="entry name" value="alpha/beta hydrolase"/>
    <property type="match status" value="1"/>
</dbReference>
<dbReference type="PANTHER" id="PTHR22946">
    <property type="entry name" value="DIENELACTONE HYDROLASE DOMAIN-CONTAINING PROTEIN-RELATED"/>
    <property type="match status" value="1"/>
</dbReference>
<dbReference type="Pfam" id="PF12697">
    <property type="entry name" value="Abhydrolase_6"/>
    <property type="match status" value="1"/>
</dbReference>
<dbReference type="PANTHER" id="PTHR22946:SF12">
    <property type="entry name" value="CONIDIAL PIGMENT BIOSYNTHESIS PROTEIN AYG1 (AFU_ORTHOLOGUE AFUA_2G17550)"/>
    <property type="match status" value="1"/>
</dbReference>
<dbReference type="AlphaFoldDB" id="A0A017T718"/>
<evidence type="ECO:0000313" key="4">
    <source>
        <dbReference type="Proteomes" id="UP000019678"/>
    </source>
</evidence>
<dbReference type="InterPro" id="IPR050261">
    <property type="entry name" value="FrsA_esterase"/>
</dbReference>
<dbReference type="EMBL" id="ASRX01000034">
    <property type="protein sequence ID" value="EYF04391.1"/>
    <property type="molecule type" value="Genomic_DNA"/>
</dbReference>
<feature type="domain" description="AB hydrolase-1" evidence="2">
    <location>
        <begin position="163"/>
        <end position="363"/>
    </location>
</feature>
<name>A0A017T718_9BACT</name>
<dbReference type="Proteomes" id="UP000019678">
    <property type="component" value="Unassembled WGS sequence"/>
</dbReference>
<gene>
    <name evidence="3" type="ORF">CAP_4530</name>
</gene>
<comment type="caution">
    <text evidence="3">The sequence shown here is derived from an EMBL/GenBank/DDBJ whole genome shotgun (WGS) entry which is preliminary data.</text>
</comment>
<sequence>MITLGALAILRPHRTGEGFGRLFVDQTYHHQALRALNHIAAQGADVSEVLETTALVRAGDAQGWYTAWTALGDRNLARAQATKDPQSRGQALLRAHTYYLRAEFFLPPQDPRRPDSFARNTKAFYEGLDTLGIPYEKFPIPFGAHHLNAVYYPAVASAHRPLVVFCGGYDSTMEELYFFLAAAARARGYAVLTFEGPGQGSVLREQGLPFTHEWEKPTSAVLDTFLDTHARPDKIVLVGLSLGGYLAPRAAAFDDRFDGVVSYDAFFDVGAVARKDAAIAYTLRSVGLESWVEGLAALKSAVDPGFGWSLANGRWTLGKSKPLDVADTLAQYTLENVAVRIRQDVLMFAGVDDQFIPLEQLEQYKGALVNARSVTAKVYDRTSGGAEHSQLGASTLWQADFFDWMEEKFGR</sequence>
<dbReference type="SUPFAM" id="SSF53474">
    <property type="entry name" value="alpha/beta-Hydrolases"/>
    <property type="match status" value="1"/>
</dbReference>
<dbReference type="InterPro" id="IPR000073">
    <property type="entry name" value="AB_hydrolase_1"/>
</dbReference>
<dbReference type="Gene3D" id="1.20.1440.110">
    <property type="entry name" value="acylaminoacyl peptidase"/>
    <property type="match status" value="1"/>
</dbReference>
<organism evidence="3 4">
    <name type="scientific">Chondromyces apiculatus DSM 436</name>
    <dbReference type="NCBI Taxonomy" id="1192034"/>
    <lineage>
        <taxon>Bacteria</taxon>
        <taxon>Pseudomonadati</taxon>
        <taxon>Myxococcota</taxon>
        <taxon>Polyangia</taxon>
        <taxon>Polyangiales</taxon>
        <taxon>Polyangiaceae</taxon>
        <taxon>Chondromyces</taxon>
    </lineage>
</organism>
<accession>A0A017T718</accession>
<dbReference type="OrthoDB" id="217645at2"/>
<comment type="similarity">
    <text evidence="1">Belongs to the AB hydrolase superfamily. FUS2 hydrolase family.</text>
</comment>